<dbReference type="Gene3D" id="3.80.10.10">
    <property type="entry name" value="Ribonuclease Inhibitor"/>
    <property type="match status" value="1"/>
</dbReference>
<dbReference type="GO" id="GO:0005840">
    <property type="term" value="C:ribosome"/>
    <property type="evidence" value="ECO:0007669"/>
    <property type="project" value="UniProtKB-KW"/>
</dbReference>
<dbReference type="AlphaFoldDB" id="A0A8T0LD56"/>
<reference evidence="1 2" key="1">
    <citation type="submission" date="2020-05" db="EMBL/GenBank/DDBJ databases">
        <title>Vigna angularis (adzuki bean) Var. LongXiaoDou No. 4 denovo assembly.</title>
        <authorList>
            <person name="Xiang H."/>
        </authorList>
    </citation>
    <scope>NUCLEOTIDE SEQUENCE [LARGE SCALE GENOMIC DNA]</scope>
    <source>
        <tissue evidence="1">Leaf</tissue>
    </source>
</reference>
<sequence>MLPSSFNNLTQLQHLDINNCNKLQTIPELPPSLQTLQVSKCKSLRNLSNLPSSLKTLKAIECKSLKTVSFPSTADEQLTENKKRFLFWNCRNLDESSAEAIGCCLIHSHLVNDSTVNDDFHTLKVMVTKLRMDKDHKILAQSKVKGHVVTNKEKGTKFAPKDIMHDERWCCGVFNVQREWLAKGDLLG</sequence>
<dbReference type="PANTHER" id="PTHR34630:SF103">
    <property type="entry name" value="AND NB-ARC DOMAIN DISEASE RESISTANCE PROTEIN, PUTATIVE-RELATED"/>
    <property type="match status" value="1"/>
</dbReference>
<organism evidence="1 2">
    <name type="scientific">Phaseolus angularis</name>
    <name type="common">Azuki bean</name>
    <name type="synonym">Vigna angularis</name>
    <dbReference type="NCBI Taxonomy" id="3914"/>
    <lineage>
        <taxon>Eukaryota</taxon>
        <taxon>Viridiplantae</taxon>
        <taxon>Streptophyta</taxon>
        <taxon>Embryophyta</taxon>
        <taxon>Tracheophyta</taxon>
        <taxon>Spermatophyta</taxon>
        <taxon>Magnoliopsida</taxon>
        <taxon>eudicotyledons</taxon>
        <taxon>Gunneridae</taxon>
        <taxon>Pentapetalae</taxon>
        <taxon>rosids</taxon>
        <taxon>fabids</taxon>
        <taxon>Fabales</taxon>
        <taxon>Fabaceae</taxon>
        <taxon>Papilionoideae</taxon>
        <taxon>50 kb inversion clade</taxon>
        <taxon>NPAAA clade</taxon>
        <taxon>indigoferoid/millettioid clade</taxon>
        <taxon>Phaseoleae</taxon>
        <taxon>Vigna</taxon>
    </lineage>
</organism>
<evidence type="ECO:0000313" key="2">
    <source>
        <dbReference type="Proteomes" id="UP000743370"/>
    </source>
</evidence>
<evidence type="ECO:0000313" key="1">
    <source>
        <dbReference type="EMBL" id="KAG2408153.1"/>
    </source>
</evidence>
<name>A0A8T0LD56_PHAAN</name>
<comment type="caution">
    <text evidence="1">The sequence shown here is derived from an EMBL/GenBank/DDBJ whole genome shotgun (WGS) entry which is preliminary data.</text>
</comment>
<dbReference type="InterPro" id="IPR032675">
    <property type="entry name" value="LRR_dom_sf"/>
</dbReference>
<proteinExistence type="predicted"/>
<dbReference type="PANTHER" id="PTHR34630">
    <property type="entry name" value="OS11G0677101 PROTEIN"/>
    <property type="match status" value="1"/>
</dbReference>
<gene>
    <name evidence="1" type="ORF">HKW66_Vig0029750</name>
</gene>
<dbReference type="SUPFAM" id="SSF52058">
    <property type="entry name" value="L domain-like"/>
    <property type="match status" value="1"/>
</dbReference>
<dbReference type="Proteomes" id="UP000743370">
    <property type="component" value="Unassembled WGS sequence"/>
</dbReference>
<keyword evidence="1" id="KW-0687">Ribonucleoprotein</keyword>
<dbReference type="EMBL" id="JABFOF010000001">
    <property type="protein sequence ID" value="KAG2408153.1"/>
    <property type="molecule type" value="Genomic_DNA"/>
</dbReference>
<keyword evidence="1" id="KW-0689">Ribosomal protein</keyword>
<protein>
    <submittedName>
        <fullName evidence="1">60S ribosomal protein</fullName>
    </submittedName>
</protein>
<accession>A0A8T0LD56</accession>